<feature type="compositionally biased region" description="Basic and acidic residues" evidence="1">
    <location>
        <begin position="72"/>
        <end position="81"/>
    </location>
</feature>
<accession>A0ABR2QQ01</accession>
<name>A0ABR2QQ01_9ROSI</name>
<dbReference type="Proteomes" id="UP001396334">
    <property type="component" value="Unassembled WGS sequence"/>
</dbReference>
<feature type="region of interest" description="Disordered" evidence="1">
    <location>
        <begin position="72"/>
        <end position="99"/>
    </location>
</feature>
<organism evidence="2 3">
    <name type="scientific">Hibiscus sabdariffa</name>
    <name type="common">roselle</name>
    <dbReference type="NCBI Taxonomy" id="183260"/>
    <lineage>
        <taxon>Eukaryota</taxon>
        <taxon>Viridiplantae</taxon>
        <taxon>Streptophyta</taxon>
        <taxon>Embryophyta</taxon>
        <taxon>Tracheophyta</taxon>
        <taxon>Spermatophyta</taxon>
        <taxon>Magnoliopsida</taxon>
        <taxon>eudicotyledons</taxon>
        <taxon>Gunneridae</taxon>
        <taxon>Pentapetalae</taxon>
        <taxon>rosids</taxon>
        <taxon>malvids</taxon>
        <taxon>Malvales</taxon>
        <taxon>Malvaceae</taxon>
        <taxon>Malvoideae</taxon>
        <taxon>Hibiscus</taxon>
    </lineage>
</organism>
<proteinExistence type="predicted"/>
<evidence type="ECO:0000313" key="3">
    <source>
        <dbReference type="Proteomes" id="UP001396334"/>
    </source>
</evidence>
<comment type="caution">
    <text evidence="2">The sequence shown here is derived from an EMBL/GenBank/DDBJ whole genome shotgun (WGS) entry which is preliminary data.</text>
</comment>
<evidence type="ECO:0000313" key="2">
    <source>
        <dbReference type="EMBL" id="KAK9002742.1"/>
    </source>
</evidence>
<protein>
    <submittedName>
        <fullName evidence="2">Uncharacterized protein</fullName>
    </submittedName>
</protein>
<sequence length="313" mass="33662">MSDHEFFVDDWFYLKIINVVEPTPGVDIEGLEVARECLAEAFKLDSTSINDAKPDVLIDIFSSLDGSEDKKVKSDLSHEGASDNATASPSAHDFGDSWIKEPHSNGVSKDELFGQFFSTLEKIQFLKAMPNGDDDPAQLDKATRLFEDAVNEMERSGCQTFDRKDLVEDAGAMGVMVQLNKEHAVEVGKSKNNKLKLAGVIGAATLTGGSLITLTGGMKPITLYIGLAAPAIIHGLSVLAPTLGLVPTVEDSHAPPVSAFPKAPLSFKRIRGMSSPVSVSAQQSAFAVDVLSDLYTFHCSTGNSLCPYRTPVW</sequence>
<reference evidence="2 3" key="1">
    <citation type="journal article" date="2024" name="G3 (Bethesda)">
        <title>Genome assembly of Hibiscus sabdariffa L. provides insights into metabolisms of medicinal natural products.</title>
        <authorList>
            <person name="Kim T."/>
        </authorList>
    </citation>
    <scope>NUCLEOTIDE SEQUENCE [LARGE SCALE GENOMIC DNA]</scope>
    <source>
        <strain evidence="2">TK-2024</strain>
        <tissue evidence="2">Old leaves</tissue>
    </source>
</reference>
<evidence type="ECO:0000256" key="1">
    <source>
        <dbReference type="SAM" id="MobiDB-lite"/>
    </source>
</evidence>
<gene>
    <name evidence="2" type="ORF">V6N11_060323</name>
</gene>
<dbReference type="EMBL" id="JBBPBN010000034">
    <property type="protein sequence ID" value="KAK9002742.1"/>
    <property type="molecule type" value="Genomic_DNA"/>
</dbReference>
<dbReference type="Gene3D" id="1.20.5.420">
    <property type="entry name" value="Immunoglobulin FC, subunit C"/>
    <property type="match status" value="1"/>
</dbReference>
<keyword evidence="3" id="KW-1185">Reference proteome</keyword>